<evidence type="ECO:0000313" key="1">
    <source>
        <dbReference type="EMBL" id="CAI2373443.1"/>
    </source>
</evidence>
<evidence type="ECO:0000313" key="2">
    <source>
        <dbReference type="Proteomes" id="UP001295684"/>
    </source>
</evidence>
<reference evidence="1" key="1">
    <citation type="submission" date="2023-07" db="EMBL/GenBank/DDBJ databases">
        <authorList>
            <consortium name="AG Swart"/>
            <person name="Singh M."/>
            <person name="Singh A."/>
            <person name="Seah K."/>
            <person name="Emmerich C."/>
        </authorList>
    </citation>
    <scope>NUCLEOTIDE SEQUENCE</scope>
    <source>
        <strain evidence="1">DP1</strain>
    </source>
</reference>
<protein>
    <submittedName>
        <fullName evidence="1">Uncharacterized protein</fullName>
    </submittedName>
</protein>
<comment type="caution">
    <text evidence="1">The sequence shown here is derived from an EMBL/GenBank/DDBJ whole genome shotgun (WGS) entry which is preliminary data.</text>
</comment>
<name>A0AAD1XIN4_EUPCR</name>
<dbReference type="AlphaFoldDB" id="A0AAD1XIN4"/>
<organism evidence="1 2">
    <name type="scientific">Euplotes crassus</name>
    <dbReference type="NCBI Taxonomy" id="5936"/>
    <lineage>
        <taxon>Eukaryota</taxon>
        <taxon>Sar</taxon>
        <taxon>Alveolata</taxon>
        <taxon>Ciliophora</taxon>
        <taxon>Intramacronucleata</taxon>
        <taxon>Spirotrichea</taxon>
        <taxon>Hypotrichia</taxon>
        <taxon>Euplotida</taxon>
        <taxon>Euplotidae</taxon>
        <taxon>Moneuplotes</taxon>
    </lineage>
</organism>
<dbReference type="Proteomes" id="UP001295684">
    <property type="component" value="Unassembled WGS sequence"/>
</dbReference>
<proteinExistence type="predicted"/>
<gene>
    <name evidence="1" type="ORF">ECRASSUSDP1_LOCUS14789</name>
</gene>
<keyword evidence="2" id="KW-1185">Reference proteome</keyword>
<accession>A0AAD1XIN4</accession>
<sequence length="110" mass="12446">MEADKLALSSCCTSTNILVTMKCGDYIDQKTLRMNRCLKTEKSRGNISITDMITMGLTTQLKLQSPKISLKIQKVSHKTFSTLKRILCPPCCQEEPLLYCLKHAFVLQMT</sequence>
<dbReference type="EMBL" id="CAMPGE010014792">
    <property type="protein sequence ID" value="CAI2373443.1"/>
    <property type="molecule type" value="Genomic_DNA"/>
</dbReference>